<evidence type="ECO:0000313" key="1">
    <source>
        <dbReference type="EMBL" id="JAB69093.1"/>
    </source>
</evidence>
<sequence>MMLLEYTAHGIPWLMGTCSLIWFVSDRDSEAFYVNLLLGPYTGSHSRRLASKAIARRRRPPARQKRNVRHSVDGHALLSFGYTCPASFFSPASCFTSPRSLAL</sequence>
<accession>V5H8A9</accession>
<organism evidence="1">
    <name type="scientific">Ixodes ricinus</name>
    <name type="common">Common tick</name>
    <name type="synonym">Acarus ricinus</name>
    <dbReference type="NCBI Taxonomy" id="34613"/>
    <lineage>
        <taxon>Eukaryota</taxon>
        <taxon>Metazoa</taxon>
        <taxon>Ecdysozoa</taxon>
        <taxon>Arthropoda</taxon>
        <taxon>Chelicerata</taxon>
        <taxon>Arachnida</taxon>
        <taxon>Acari</taxon>
        <taxon>Parasitiformes</taxon>
        <taxon>Ixodida</taxon>
        <taxon>Ixodoidea</taxon>
        <taxon>Ixodidae</taxon>
        <taxon>Ixodinae</taxon>
        <taxon>Ixodes</taxon>
    </lineage>
</organism>
<dbReference type="EMBL" id="GANP01015375">
    <property type="protein sequence ID" value="JAB69093.1"/>
    <property type="molecule type" value="mRNA"/>
</dbReference>
<proteinExistence type="evidence at transcript level"/>
<name>V5H8A9_IXORI</name>
<protein>
    <submittedName>
        <fullName evidence="1">Uncharacterized protein</fullName>
    </submittedName>
</protein>
<dbReference type="AlphaFoldDB" id="V5H8A9"/>
<reference evidence="1" key="1">
    <citation type="journal article" date="2015" name="Sci. Rep.">
        <title>Tissue- and time-dependent transcription in Ixodes ricinus salivary glands and midguts when blood feeding on the vertebrate host.</title>
        <authorList>
            <person name="Kotsyfakis M."/>
            <person name="Schwarz A."/>
            <person name="Erhart J."/>
            <person name="Ribeiro J.M."/>
        </authorList>
    </citation>
    <scope>NUCLEOTIDE SEQUENCE</scope>
    <source>
        <tissue evidence="1">Salivary gland and midgut</tissue>
    </source>
</reference>